<feature type="chain" id="PRO_5036688319" description="Lipoprotein" evidence="1">
    <location>
        <begin position="30"/>
        <end position="131"/>
    </location>
</feature>
<feature type="signal peptide" evidence="1">
    <location>
        <begin position="1"/>
        <end position="29"/>
    </location>
</feature>
<dbReference type="Proteomes" id="UP000625682">
    <property type="component" value="Unassembled WGS sequence"/>
</dbReference>
<protein>
    <recommendedName>
        <fullName evidence="4">Lipoprotein</fullName>
    </recommendedName>
</protein>
<dbReference type="Pfam" id="PF19797">
    <property type="entry name" value="DUF6281"/>
    <property type="match status" value="1"/>
</dbReference>
<evidence type="ECO:0000313" key="2">
    <source>
        <dbReference type="EMBL" id="GGJ58236.1"/>
    </source>
</evidence>
<reference evidence="2" key="1">
    <citation type="journal article" date="2014" name="Int. J. Syst. Evol. Microbiol.">
        <title>Complete genome sequence of Corynebacterium casei LMG S-19264T (=DSM 44701T), isolated from a smear-ripened cheese.</title>
        <authorList>
            <consortium name="US DOE Joint Genome Institute (JGI-PGF)"/>
            <person name="Walter F."/>
            <person name="Albersmeier A."/>
            <person name="Kalinowski J."/>
            <person name="Ruckert C."/>
        </authorList>
    </citation>
    <scope>NUCLEOTIDE SEQUENCE</scope>
    <source>
        <strain evidence="2">CGMCC 4.7272</strain>
    </source>
</reference>
<sequence>MRRTGRRFAGTLLAAAMASAACTSGSSGADEASASCAYLILYEGRTYQDVADVEFTIGRRLGEATLPACDDTGGQDEAEDPGTTLSAYEVDGISPKVAVAVGDSPDEAVFVAVRSGTELPAEVQKLTIDGS</sequence>
<dbReference type="EMBL" id="BMMU01000028">
    <property type="protein sequence ID" value="GGJ58236.1"/>
    <property type="molecule type" value="Genomic_DNA"/>
</dbReference>
<dbReference type="RefSeq" id="WP_229695507.1">
    <property type="nucleotide sequence ID" value="NZ_BAABER010000029.1"/>
</dbReference>
<proteinExistence type="predicted"/>
<gene>
    <name evidence="2" type="ORF">GCM10012282_64500</name>
</gene>
<evidence type="ECO:0000256" key="1">
    <source>
        <dbReference type="SAM" id="SignalP"/>
    </source>
</evidence>
<organism evidence="2 3">
    <name type="scientific">Streptomyces lacrimifluminis</name>
    <dbReference type="NCBI Taxonomy" id="1500077"/>
    <lineage>
        <taxon>Bacteria</taxon>
        <taxon>Bacillati</taxon>
        <taxon>Actinomycetota</taxon>
        <taxon>Actinomycetes</taxon>
        <taxon>Kitasatosporales</taxon>
        <taxon>Streptomycetaceae</taxon>
        <taxon>Streptomyces</taxon>
    </lineage>
</organism>
<evidence type="ECO:0008006" key="4">
    <source>
        <dbReference type="Google" id="ProtNLM"/>
    </source>
</evidence>
<reference evidence="2" key="2">
    <citation type="submission" date="2020-09" db="EMBL/GenBank/DDBJ databases">
        <authorList>
            <person name="Sun Q."/>
            <person name="Zhou Y."/>
        </authorList>
    </citation>
    <scope>NUCLEOTIDE SEQUENCE</scope>
    <source>
        <strain evidence="2">CGMCC 4.7272</strain>
    </source>
</reference>
<keyword evidence="3" id="KW-1185">Reference proteome</keyword>
<dbReference type="PROSITE" id="PS51257">
    <property type="entry name" value="PROKAR_LIPOPROTEIN"/>
    <property type="match status" value="1"/>
</dbReference>
<keyword evidence="1" id="KW-0732">Signal</keyword>
<comment type="caution">
    <text evidence="2">The sequence shown here is derived from an EMBL/GenBank/DDBJ whole genome shotgun (WGS) entry which is preliminary data.</text>
</comment>
<evidence type="ECO:0000313" key="3">
    <source>
        <dbReference type="Proteomes" id="UP000625682"/>
    </source>
</evidence>
<accession>A0A917P2Y3</accession>
<name>A0A917P2Y3_9ACTN</name>
<dbReference type="InterPro" id="IPR046248">
    <property type="entry name" value="DUF6281"/>
</dbReference>
<dbReference type="AlphaFoldDB" id="A0A917P2Y3"/>